<feature type="compositionally biased region" description="Low complexity" evidence="5">
    <location>
        <begin position="497"/>
        <end position="511"/>
    </location>
</feature>
<feature type="compositionally biased region" description="Basic and acidic residues" evidence="5">
    <location>
        <begin position="695"/>
        <end position="704"/>
    </location>
</feature>
<feature type="compositionally biased region" description="Acidic residues" evidence="5">
    <location>
        <begin position="860"/>
        <end position="869"/>
    </location>
</feature>
<dbReference type="InterPro" id="IPR015943">
    <property type="entry name" value="WD40/YVTN_repeat-like_dom_sf"/>
</dbReference>
<feature type="compositionally biased region" description="Polar residues" evidence="5">
    <location>
        <begin position="414"/>
        <end position="424"/>
    </location>
</feature>
<gene>
    <name evidence="7" type="ORF">PGUG_01186</name>
</gene>
<evidence type="ECO:0000256" key="5">
    <source>
        <dbReference type="SAM" id="MobiDB-lite"/>
    </source>
</evidence>
<accession>A5DD31</accession>
<dbReference type="SUPFAM" id="SSF117289">
    <property type="entry name" value="Nucleoporin domain"/>
    <property type="match status" value="1"/>
</dbReference>
<dbReference type="GO" id="GO:0034398">
    <property type="term" value="P:telomere tethering at nuclear periphery"/>
    <property type="evidence" value="ECO:0007669"/>
    <property type="project" value="TreeGrafter"/>
</dbReference>
<feature type="coiled-coil region" evidence="4">
    <location>
        <begin position="1052"/>
        <end position="1146"/>
    </location>
</feature>
<dbReference type="Gene3D" id="2.130.10.10">
    <property type="entry name" value="YVTN repeat-like/Quinoprotein amine dehydrogenase"/>
    <property type="match status" value="1"/>
</dbReference>
<dbReference type="GeneID" id="5129504"/>
<keyword evidence="3" id="KW-0539">Nucleus</keyword>
<feature type="compositionally biased region" description="Basic and acidic residues" evidence="5">
    <location>
        <begin position="602"/>
        <end position="644"/>
    </location>
</feature>
<evidence type="ECO:0000256" key="4">
    <source>
        <dbReference type="SAM" id="Coils"/>
    </source>
</evidence>
<dbReference type="Proteomes" id="UP000001997">
    <property type="component" value="Unassembled WGS sequence"/>
</dbReference>
<protein>
    <recommendedName>
        <fullName evidence="6">Nucleoporin Nup159/Nup146 N-terminal domain-containing protein</fullName>
    </recommendedName>
</protein>
<dbReference type="InterPro" id="IPR037665">
    <property type="entry name" value="Nucleoporin_S59-like"/>
</dbReference>
<dbReference type="EMBL" id="CH408155">
    <property type="protein sequence ID" value="EDK37088.2"/>
    <property type="molecule type" value="Genomic_DNA"/>
</dbReference>
<dbReference type="Pfam" id="PF16755">
    <property type="entry name" value="Beta-prop_NUP159_NUP214"/>
    <property type="match status" value="1"/>
</dbReference>
<feature type="compositionally biased region" description="Low complexity" evidence="5">
    <location>
        <begin position="744"/>
        <end position="755"/>
    </location>
</feature>
<keyword evidence="8" id="KW-1185">Reference proteome</keyword>
<dbReference type="GO" id="GO:0006606">
    <property type="term" value="P:protein import into nucleus"/>
    <property type="evidence" value="ECO:0007669"/>
    <property type="project" value="TreeGrafter"/>
</dbReference>
<dbReference type="InterPro" id="IPR039462">
    <property type="entry name" value="Nup159/Nup146_N"/>
</dbReference>
<evidence type="ECO:0000313" key="8">
    <source>
        <dbReference type="Proteomes" id="UP000001997"/>
    </source>
</evidence>
<feature type="compositionally biased region" description="Polar residues" evidence="5">
    <location>
        <begin position="648"/>
        <end position="667"/>
    </location>
</feature>
<dbReference type="Gene3D" id="1.10.287.1490">
    <property type="match status" value="1"/>
</dbReference>
<dbReference type="InParanoid" id="A5DD31"/>
<dbReference type="GO" id="GO:0008139">
    <property type="term" value="F:nuclear localization sequence binding"/>
    <property type="evidence" value="ECO:0007669"/>
    <property type="project" value="TreeGrafter"/>
</dbReference>
<dbReference type="OrthoDB" id="248320at2759"/>
<feature type="compositionally biased region" description="Polar residues" evidence="5">
    <location>
        <begin position="531"/>
        <end position="540"/>
    </location>
</feature>
<dbReference type="GO" id="GO:0044614">
    <property type="term" value="C:nuclear pore cytoplasmic filaments"/>
    <property type="evidence" value="ECO:0007669"/>
    <property type="project" value="TreeGrafter"/>
</dbReference>
<organism evidence="7 8">
    <name type="scientific">Meyerozyma guilliermondii (strain ATCC 6260 / CBS 566 / DSM 6381 / JCM 1539 / NBRC 10279 / NRRL Y-324)</name>
    <name type="common">Yeast</name>
    <name type="synonym">Candida guilliermondii</name>
    <dbReference type="NCBI Taxonomy" id="294746"/>
    <lineage>
        <taxon>Eukaryota</taxon>
        <taxon>Fungi</taxon>
        <taxon>Dikarya</taxon>
        <taxon>Ascomycota</taxon>
        <taxon>Saccharomycotina</taxon>
        <taxon>Pichiomycetes</taxon>
        <taxon>Debaryomycetaceae</taxon>
        <taxon>Meyerozyma</taxon>
    </lineage>
</organism>
<feature type="region of interest" description="Disordered" evidence="5">
    <location>
        <begin position="568"/>
        <end position="916"/>
    </location>
</feature>
<feature type="region of interest" description="Disordered" evidence="5">
    <location>
        <begin position="497"/>
        <end position="545"/>
    </location>
</feature>
<feature type="compositionally biased region" description="Polar residues" evidence="5">
    <location>
        <begin position="512"/>
        <end position="521"/>
    </location>
</feature>
<dbReference type="AlphaFoldDB" id="A5DD31"/>
<feature type="compositionally biased region" description="Acidic residues" evidence="5">
    <location>
        <begin position="878"/>
        <end position="916"/>
    </location>
</feature>
<dbReference type="GO" id="GO:0000973">
    <property type="term" value="P:post-transcriptional tethering of RNA polymerase II gene DNA at nuclear periphery"/>
    <property type="evidence" value="ECO:0007669"/>
    <property type="project" value="TreeGrafter"/>
</dbReference>
<keyword evidence="4" id="KW-0175">Coiled coil</keyword>
<evidence type="ECO:0000256" key="1">
    <source>
        <dbReference type="ARBA" id="ARBA00004123"/>
    </source>
</evidence>
<dbReference type="PANTHER" id="PTHR23198:SF6">
    <property type="entry name" value="NUCLEAR PORE COMPLEX PROTEIN NUP98-NUP96"/>
    <property type="match status" value="1"/>
</dbReference>
<dbReference type="KEGG" id="pgu:PGUG_01186"/>
<feature type="domain" description="Nucleoporin Nup159/Nup146 N-terminal" evidence="6">
    <location>
        <begin position="75"/>
        <end position="353"/>
    </location>
</feature>
<dbReference type="eggNOG" id="KOG3630">
    <property type="taxonomic scope" value="Eukaryota"/>
</dbReference>
<evidence type="ECO:0000256" key="2">
    <source>
        <dbReference type="ARBA" id="ARBA00022448"/>
    </source>
</evidence>
<feature type="compositionally biased region" description="Acidic residues" evidence="5">
    <location>
        <begin position="803"/>
        <end position="814"/>
    </location>
</feature>
<dbReference type="OMA" id="VEMFAIN"/>
<proteinExistence type="predicted"/>
<name>A5DD31_PICGU</name>
<dbReference type="RefSeq" id="XP_001487809.2">
    <property type="nucleotide sequence ID" value="XM_001487759.1"/>
</dbReference>
<dbReference type="HOGENOM" id="CLU_258194_0_0_1"/>
<comment type="subcellular location">
    <subcellularLocation>
        <location evidence="1">Nucleus</location>
    </subcellularLocation>
</comment>
<feature type="region of interest" description="Disordered" evidence="5">
    <location>
        <begin position="389"/>
        <end position="424"/>
    </location>
</feature>
<sequence length="1179" mass="128435">MDSLETENFGYKLATEEEGIKVFDDALDFSELESDYLDLLDLSSSGYVVCSNTKDVVLDKISTIEQQEKPKILSGFTKVTQVAFSYDQSQLFVVDDGILLAMSSDNFETPTRDNFHRQSELENINSIRPSRQHNGILVLTNDKELYILQDKHQQKVSSGVSAFSWSSPEDKLITANGNTISFVSPDGKVSDSKQADDGLEAVSVISLGDKKILASFSNQEEDLESFALDVTSQSFKPVDISPAYADTNRRSVYYSKSVQQWIPNKSITFVISSKATAIDTIVHDDSKASLVEQINETERAQMPLDDEGEDATAVGLAVDLSHDKTKVLEVSTSVEEAIGVLPKLWCLTSMGTLVAWWVFAAHEVKENSLSLQRAQKAIVQLSLSLKPTDATVSEPSKNIPEAANPVSSEEHQKPSTAAPSFQNAQPAFGGSGFGGAGFGGKGTGSTVTGGGFGSSGFGNTGFGGTATAGGFGSTGFGSTGFGSTGFGSSQASASGFGQSSFSSKKTSDATSGSTSTVSSNFGKFATKASPFGSTNSTNSIFGGDQKSIFGAQQGEVKPLFGDKKLDETKSLFGKTEPQKSIFGAPPVNQEEKKSIGEASENQDEKKPIGEPTENQDKKSIGKPTEIQEEKSIGEPTENQEKKLVGESVENQEQNKSLSSDQKLGSETATEERKVDDIAGESTKDSPISGQSLDRLSLESSEKPKAPSPFAQLGQTKSGEKKEESLIARLNDKKDTPGTTNLGKESSPFPELSSLSVDSKKEGTSSPFGKGFHNRQQSESKPAFLFDADKSVVRSSEPATSESDQSDEQESDLDTSEQPRSAGLNPISVNSSRKFQVGGNDEERGSLTAEKDQTSLHKDDENDEEWETVETPENRSEVSGDDEDEEEEEDFDDKEGEDEEEEEVDDKEDEAKDEDLINEYEIVDKAEAEGYINVPVEVELLSYGGLTSNVGSEQSIAGMVSKIYQETSGHLEILRENEAILGDFIDAHSYRNEDVSLEEPTQWTLGSASALKEKMADVPEITATNRAKFGSLDERLTNLQNQVRASQKSRIPLEKQLAQLKSLTENLESFSAKNRPLDSRSEMMRDELRRKVKNVQKSYNEALMLLMPLKAQAGTSRDTVKNLERAVVQLSRRINTKQAEVNKLTKDIQAMNLGEPRMIETKPLSTYDIRRKWHDYYSEL</sequence>
<evidence type="ECO:0000259" key="6">
    <source>
        <dbReference type="Pfam" id="PF16755"/>
    </source>
</evidence>
<evidence type="ECO:0000256" key="3">
    <source>
        <dbReference type="ARBA" id="ARBA00023242"/>
    </source>
</evidence>
<dbReference type="PANTHER" id="PTHR23198">
    <property type="entry name" value="NUCLEOPORIN"/>
    <property type="match status" value="1"/>
</dbReference>
<keyword evidence="2" id="KW-0813">Transport</keyword>
<feature type="compositionally biased region" description="Polar residues" evidence="5">
    <location>
        <begin position="684"/>
        <end position="693"/>
    </location>
</feature>
<dbReference type="GO" id="GO:0006405">
    <property type="term" value="P:RNA export from nucleus"/>
    <property type="evidence" value="ECO:0007669"/>
    <property type="project" value="TreeGrafter"/>
</dbReference>
<dbReference type="VEuPathDB" id="FungiDB:PGUG_01186"/>
<dbReference type="GO" id="GO:0017056">
    <property type="term" value="F:structural constituent of nuclear pore"/>
    <property type="evidence" value="ECO:0007669"/>
    <property type="project" value="TreeGrafter"/>
</dbReference>
<feature type="compositionally biased region" description="Basic and acidic residues" evidence="5">
    <location>
        <begin position="717"/>
        <end position="735"/>
    </location>
</feature>
<reference evidence="7 8" key="1">
    <citation type="journal article" date="2009" name="Nature">
        <title>Evolution of pathogenicity and sexual reproduction in eight Candida genomes.</title>
        <authorList>
            <person name="Butler G."/>
            <person name="Rasmussen M.D."/>
            <person name="Lin M.F."/>
            <person name="Santos M.A."/>
            <person name="Sakthikumar S."/>
            <person name="Munro C.A."/>
            <person name="Rheinbay E."/>
            <person name="Grabherr M."/>
            <person name="Forche A."/>
            <person name="Reedy J.L."/>
            <person name="Agrafioti I."/>
            <person name="Arnaud M.B."/>
            <person name="Bates S."/>
            <person name="Brown A.J."/>
            <person name="Brunke S."/>
            <person name="Costanzo M.C."/>
            <person name="Fitzpatrick D.A."/>
            <person name="de Groot P.W."/>
            <person name="Harris D."/>
            <person name="Hoyer L.L."/>
            <person name="Hube B."/>
            <person name="Klis F.M."/>
            <person name="Kodira C."/>
            <person name="Lennard N."/>
            <person name="Logue M.E."/>
            <person name="Martin R."/>
            <person name="Neiman A.M."/>
            <person name="Nikolaou E."/>
            <person name="Quail M.A."/>
            <person name="Quinn J."/>
            <person name="Santos M.C."/>
            <person name="Schmitzberger F.F."/>
            <person name="Sherlock G."/>
            <person name="Shah P."/>
            <person name="Silverstein K.A."/>
            <person name="Skrzypek M.S."/>
            <person name="Soll D."/>
            <person name="Staggs R."/>
            <person name="Stansfield I."/>
            <person name="Stumpf M.P."/>
            <person name="Sudbery P.E."/>
            <person name="Srikantha T."/>
            <person name="Zeng Q."/>
            <person name="Berman J."/>
            <person name="Berriman M."/>
            <person name="Heitman J."/>
            <person name="Gow N.A."/>
            <person name="Lorenz M.C."/>
            <person name="Birren B.W."/>
            <person name="Kellis M."/>
            <person name="Cuomo C.A."/>
        </authorList>
    </citation>
    <scope>NUCLEOTIDE SEQUENCE [LARGE SCALE GENOMIC DNA]</scope>
    <source>
        <strain evidence="8">ATCC 6260 / CBS 566 / DSM 6381 / JCM 1539 / NBRC 10279 / NRRL Y-324</strain>
    </source>
</reference>
<evidence type="ECO:0000313" key="7">
    <source>
        <dbReference type="EMBL" id="EDK37088.2"/>
    </source>
</evidence>
<dbReference type="STRING" id="294746.A5DD31"/>
<dbReference type="GO" id="GO:0003723">
    <property type="term" value="F:RNA binding"/>
    <property type="evidence" value="ECO:0007669"/>
    <property type="project" value="TreeGrafter"/>
</dbReference>
<feature type="compositionally biased region" description="Basic and acidic residues" evidence="5">
    <location>
        <begin position="840"/>
        <end position="859"/>
    </location>
</feature>